<reference evidence="1" key="1">
    <citation type="submission" date="2018-10" db="EMBL/GenBank/DDBJ databases">
        <title>Hidden diversity of soil giant viruses.</title>
        <authorList>
            <person name="Schulz F."/>
            <person name="Alteio L."/>
            <person name="Goudeau D."/>
            <person name="Ryan E.M."/>
            <person name="Malmstrom R.R."/>
            <person name="Blanchard J."/>
            <person name="Woyke T."/>
        </authorList>
    </citation>
    <scope>NUCLEOTIDE SEQUENCE</scope>
    <source>
        <strain evidence="1">HYV1</strain>
    </source>
</reference>
<gene>
    <name evidence="1" type="ORF">Hyperionvirus6_80</name>
</gene>
<sequence>MSRSETKVRVKKEYPDPIKSEYSFENILSYLVSIIKRKAEEKKIELIVNDKDHSDRVILLVWKNDKQPEFTLTLVVSEKTLIVYKFSFYGLPHSAPKKIWYIILSEPLEHIADNILKELTATI</sequence>
<proteinExistence type="predicted"/>
<accession>A0A3G5ADF5</accession>
<organism evidence="1">
    <name type="scientific">Hyperionvirus sp</name>
    <dbReference type="NCBI Taxonomy" id="2487770"/>
    <lineage>
        <taxon>Viruses</taxon>
        <taxon>Varidnaviria</taxon>
        <taxon>Bamfordvirae</taxon>
        <taxon>Nucleocytoviricota</taxon>
        <taxon>Megaviricetes</taxon>
        <taxon>Imitervirales</taxon>
        <taxon>Mimiviridae</taxon>
        <taxon>Klosneuvirinae</taxon>
    </lineage>
</organism>
<protein>
    <submittedName>
        <fullName evidence="1">Uncharacterized protein</fullName>
    </submittedName>
</protein>
<name>A0A3G5ADF5_9VIRU</name>
<dbReference type="EMBL" id="MK072388">
    <property type="protein sequence ID" value="AYV83399.1"/>
    <property type="molecule type" value="Genomic_DNA"/>
</dbReference>
<evidence type="ECO:0000313" key="1">
    <source>
        <dbReference type="EMBL" id="AYV83399.1"/>
    </source>
</evidence>